<protein>
    <submittedName>
        <fullName evidence="1">Uncharacterized protein</fullName>
    </submittedName>
</protein>
<name>A0A7C4HBK7_STAMA</name>
<gene>
    <name evidence="1" type="ORF">ENU14_03140</name>
</gene>
<sequence length="216" mass="24681">MVKRTVRGRSKSILDYLASSTDVSRKSEQSVEVKKTGSTDSSSSNIDLLIKELVFEKKRIESNRVETKIDNTTVEKSSELLSKPQIPTGDILDEILEKGLGLEDIVCNSDGKCSDGLSVGEVFTDKYGFRRKRGYVNTTRLPIFLDWILEEIVVKEIMPKTYVVETNLGSRAIIPEDYLCEFQYRYGLTIKNYDKCVDYRPIITKGDIEKKRKKIF</sequence>
<organism evidence="1">
    <name type="scientific">Staphylothermus marinus</name>
    <dbReference type="NCBI Taxonomy" id="2280"/>
    <lineage>
        <taxon>Archaea</taxon>
        <taxon>Thermoproteota</taxon>
        <taxon>Thermoprotei</taxon>
        <taxon>Desulfurococcales</taxon>
        <taxon>Desulfurococcaceae</taxon>
        <taxon>Staphylothermus</taxon>
    </lineage>
</organism>
<accession>A0A7C4HBK7</accession>
<dbReference type="AlphaFoldDB" id="A0A7C4HBK7"/>
<dbReference type="EMBL" id="DTBJ01000021">
    <property type="protein sequence ID" value="HGM58570.1"/>
    <property type="molecule type" value="Genomic_DNA"/>
</dbReference>
<evidence type="ECO:0000313" key="1">
    <source>
        <dbReference type="EMBL" id="HGM58570.1"/>
    </source>
</evidence>
<comment type="caution">
    <text evidence="1">The sequence shown here is derived from an EMBL/GenBank/DDBJ whole genome shotgun (WGS) entry which is preliminary data.</text>
</comment>
<reference evidence="1" key="1">
    <citation type="journal article" date="2020" name="mSystems">
        <title>Genome- and Community-Level Interaction Insights into Carbon Utilization and Element Cycling Functions of Hydrothermarchaeota in Hydrothermal Sediment.</title>
        <authorList>
            <person name="Zhou Z."/>
            <person name="Liu Y."/>
            <person name="Xu W."/>
            <person name="Pan J."/>
            <person name="Luo Z.H."/>
            <person name="Li M."/>
        </authorList>
    </citation>
    <scope>NUCLEOTIDE SEQUENCE [LARGE SCALE GENOMIC DNA]</scope>
    <source>
        <strain evidence="1">SpSt-642</strain>
    </source>
</reference>
<proteinExistence type="predicted"/>